<dbReference type="PANTHER" id="PTHR32125">
    <property type="entry name" value="2-C-METHYL-D-ERYTHRITOL 4-PHOSPHATE CYTIDYLYLTRANSFERASE, CHLOROPLASTIC"/>
    <property type="match status" value="1"/>
</dbReference>
<evidence type="ECO:0000313" key="3">
    <source>
        <dbReference type="EMBL" id="GAA1146071.1"/>
    </source>
</evidence>
<dbReference type="SUPFAM" id="SSF53448">
    <property type="entry name" value="Nucleotide-diphospho-sugar transferases"/>
    <property type="match status" value="1"/>
</dbReference>
<dbReference type="Proteomes" id="UP001499979">
    <property type="component" value="Unassembled WGS sequence"/>
</dbReference>
<sequence length="223" mass="23102">MPAAVVILAAGAGQRVGAGSNKVLLPLGDRPVLAWSVQDALALDGVRRVLVVVRPGEHDQVADALAPYLGDAAVGVVEGGASRHASEWNALVALRPEIEDGSVDVVAIHDGARPLAGRDLFAATVDAARGRGGAIPCVRLPGLLALDGRELPAELDGVQTPQAFRAAELLAAYSRAEADGFEGTDTAACWARYTDLPVVAVPSSPRNLKITFPEDLELALRLA</sequence>
<dbReference type="InterPro" id="IPR034683">
    <property type="entry name" value="IspD/TarI"/>
</dbReference>
<organism evidence="3 4">
    <name type="scientific">Nocardioides aquiterrae</name>
    <dbReference type="NCBI Taxonomy" id="203799"/>
    <lineage>
        <taxon>Bacteria</taxon>
        <taxon>Bacillati</taxon>
        <taxon>Actinomycetota</taxon>
        <taxon>Actinomycetes</taxon>
        <taxon>Propionibacteriales</taxon>
        <taxon>Nocardioidaceae</taxon>
        <taxon>Nocardioides</taxon>
    </lineage>
</organism>
<proteinExistence type="predicted"/>
<keyword evidence="1" id="KW-0808">Transferase</keyword>
<evidence type="ECO:0000256" key="2">
    <source>
        <dbReference type="ARBA" id="ARBA00022695"/>
    </source>
</evidence>
<dbReference type="Pfam" id="PF01128">
    <property type="entry name" value="IspD"/>
    <property type="match status" value="1"/>
</dbReference>
<gene>
    <name evidence="3" type="ORF">GCM10009606_26430</name>
</gene>
<dbReference type="InterPro" id="IPR050088">
    <property type="entry name" value="IspD/TarI_cytidylyltransf_bact"/>
</dbReference>
<protein>
    <submittedName>
        <fullName evidence="3">IspD/TarI family cytidylyltransferase</fullName>
    </submittedName>
</protein>
<comment type="caution">
    <text evidence="3">The sequence shown here is derived from an EMBL/GenBank/DDBJ whole genome shotgun (WGS) entry which is preliminary data.</text>
</comment>
<keyword evidence="2 3" id="KW-0548">Nucleotidyltransferase</keyword>
<dbReference type="GO" id="GO:0016779">
    <property type="term" value="F:nucleotidyltransferase activity"/>
    <property type="evidence" value="ECO:0007669"/>
    <property type="project" value="UniProtKB-KW"/>
</dbReference>
<keyword evidence="4" id="KW-1185">Reference proteome</keyword>
<dbReference type="EMBL" id="BAAAJE010000012">
    <property type="protein sequence ID" value="GAA1146071.1"/>
    <property type="molecule type" value="Genomic_DNA"/>
</dbReference>
<accession>A0ABN1UF43</accession>
<dbReference type="PANTHER" id="PTHR32125:SF4">
    <property type="entry name" value="2-C-METHYL-D-ERYTHRITOL 4-PHOSPHATE CYTIDYLYLTRANSFERASE, CHLOROPLASTIC"/>
    <property type="match status" value="1"/>
</dbReference>
<name>A0ABN1UF43_9ACTN</name>
<reference evidence="3 4" key="1">
    <citation type="journal article" date="2019" name="Int. J. Syst. Evol. Microbiol.">
        <title>The Global Catalogue of Microorganisms (GCM) 10K type strain sequencing project: providing services to taxonomists for standard genome sequencing and annotation.</title>
        <authorList>
            <consortium name="The Broad Institute Genomics Platform"/>
            <consortium name="The Broad Institute Genome Sequencing Center for Infectious Disease"/>
            <person name="Wu L."/>
            <person name="Ma J."/>
        </authorList>
    </citation>
    <scope>NUCLEOTIDE SEQUENCE [LARGE SCALE GENOMIC DNA]</scope>
    <source>
        <strain evidence="3 4">JCM 11813</strain>
    </source>
</reference>
<dbReference type="RefSeq" id="WP_343908036.1">
    <property type="nucleotide sequence ID" value="NZ_BAAAJE010000012.1"/>
</dbReference>
<dbReference type="InterPro" id="IPR029044">
    <property type="entry name" value="Nucleotide-diphossugar_trans"/>
</dbReference>
<evidence type="ECO:0000313" key="4">
    <source>
        <dbReference type="Proteomes" id="UP001499979"/>
    </source>
</evidence>
<evidence type="ECO:0000256" key="1">
    <source>
        <dbReference type="ARBA" id="ARBA00022679"/>
    </source>
</evidence>
<dbReference type="Gene3D" id="3.90.550.10">
    <property type="entry name" value="Spore Coat Polysaccharide Biosynthesis Protein SpsA, Chain A"/>
    <property type="match status" value="1"/>
</dbReference>